<dbReference type="Pfam" id="PF00975">
    <property type="entry name" value="Thioesterase"/>
    <property type="match status" value="1"/>
</dbReference>
<evidence type="ECO:0000256" key="1">
    <source>
        <dbReference type="ARBA" id="ARBA00007169"/>
    </source>
</evidence>
<dbReference type="GO" id="GO:0016787">
    <property type="term" value="F:hydrolase activity"/>
    <property type="evidence" value="ECO:0007669"/>
    <property type="project" value="UniProtKB-KW"/>
</dbReference>
<evidence type="ECO:0000313" key="3">
    <source>
        <dbReference type="EMBL" id="WZP09065.1"/>
    </source>
</evidence>
<dbReference type="InterPro" id="IPR001031">
    <property type="entry name" value="Thioesterase"/>
</dbReference>
<protein>
    <submittedName>
        <fullName evidence="3">Alpha/beta fold hydrolase</fullName>
    </submittedName>
</protein>
<name>A0ABZ2ZLR1_9BACI</name>
<organism evidence="3 4">
    <name type="scientific">Cytobacillus pseudoceanisediminis</name>
    <dbReference type="NCBI Taxonomy" id="3051614"/>
    <lineage>
        <taxon>Bacteria</taxon>
        <taxon>Bacillati</taxon>
        <taxon>Bacillota</taxon>
        <taxon>Bacilli</taxon>
        <taxon>Bacillales</taxon>
        <taxon>Bacillaceae</taxon>
        <taxon>Cytobacillus</taxon>
    </lineage>
</organism>
<dbReference type="Proteomes" id="UP001472074">
    <property type="component" value="Chromosome"/>
</dbReference>
<reference evidence="3 4" key="1">
    <citation type="submission" date="2024-04" db="EMBL/GenBank/DDBJ databases">
        <title>Screening of coral probiotics and analysis of their probiotic properties.</title>
        <authorList>
            <person name="Wang S."/>
        </authorList>
    </citation>
    <scope>NUCLEOTIDE SEQUENCE [LARGE SCALE GENOMIC DNA]</scope>
    <source>
        <strain evidence="3 4">GXU-Z9</strain>
    </source>
</reference>
<evidence type="ECO:0000259" key="2">
    <source>
        <dbReference type="Pfam" id="PF00975"/>
    </source>
</evidence>
<dbReference type="EMBL" id="CP151651">
    <property type="protein sequence ID" value="WZP09065.1"/>
    <property type="molecule type" value="Genomic_DNA"/>
</dbReference>
<dbReference type="InterPro" id="IPR012223">
    <property type="entry name" value="TEII"/>
</dbReference>
<dbReference type="Gene3D" id="3.40.50.1820">
    <property type="entry name" value="alpha/beta hydrolase"/>
    <property type="match status" value="1"/>
</dbReference>
<feature type="domain" description="Thioesterase" evidence="2">
    <location>
        <begin position="25"/>
        <end position="249"/>
    </location>
</feature>
<evidence type="ECO:0000313" key="4">
    <source>
        <dbReference type="Proteomes" id="UP001472074"/>
    </source>
</evidence>
<comment type="similarity">
    <text evidence="1">Belongs to the thioesterase family.</text>
</comment>
<dbReference type="InterPro" id="IPR029058">
    <property type="entry name" value="AB_hydrolase_fold"/>
</dbReference>
<keyword evidence="3" id="KW-0378">Hydrolase</keyword>
<gene>
    <name evidence="3" type="ORF">AADC60_08055</name>
</gene>
<dbReference type="SUPFAM" id="SSF53474">
    <property type="entry name" value="alpha/beta-Hydrolases"/>
    <property type="match status" value="1"/>
</dbReference>
<dbReference type="PANTHER" id="PTHR11487:SF0">
    <property type="entry name" value="S-ACYL FATTY ACID SYNTHASE THIOESTERASE, MEDIUM CHAIN"/>
    <property type="match status" value="1"/>
</dbReference>
<proteinExistence type="inferred from homology"/>
<dbReference type="PANTHER" id="PTHR11487">
    <property type="entry name" value="THIOESTERASE"/>
    <property type="match status" value="1"/>
</dbReference>
<dbReference type="RefSeq" id="WP_342026028.1">
    <property type="nucleotide sequence ID" value="NZ_CP151651.1"/>
</dbReference>
<accession>A0ABZ2ZLR1</accession>
<sequence>MLQTKINKKKQWFLCAKPLLNPKLRLFCFPYAGGGSSIFRGWENGLNSDIELHSAQLPGREKRFMDTPCDSIEDILEGLLEAFKPFIGTPFALFGHSMGALIAFELGRKLNQQFGETPIHLFVSGKGAPHLDNNHPPIYNLPYEEFIQKLFTLNGTPKEVLENRELMEMYEPLLRADFKVCDTYSYQEGALLNCPITIFGGLQDTRISKKDLYDWKELVKGENRVFMLEGDHFFIHKQRDEILYHINEKLGLTVL</sequence>
<keyword evidence="4" id="KW-1185">Reference proteome</keyword>